<accession>A0A0E0AT55</accession>
<name>A0A0E0AT55_9ORYZ</name>
<proteinExistence type="predicted"/>
<organism evidence="1">
    <name type="scientific">Oryza glumipatula</name>
    <dbReference type="NCBI Taxonomy" id="40148"/>
    <lineage>
        <taxon>Eukaryota</taxon>
        <taxon>Viridiplantae</taxon>
        <taxon>Streptophyta</taxon>
        <taxon>Embryophyta</taxon>
        <taxon>Tracheophyta</taxon>
        <taxon>Spermatophyta</taxon>
        <taxon>Magnoliopsida</taxon>
        <taxon>Liliopsida</taxon>
        <taxon>Poales</taxon>
        <taxon>Poaceae</taxon>
        <taxon>BOP clade</taxon>
        <taxon>Oryzoideae</taxon>
        <taxon>Oryzeae</taxon>
        <taxon>Oryzinae</taxon>
        <taxon>Oryza</taxon>
    </lineage>
</organism>
<evidence type="ECO:0000313" key="1">
    <source>
        <dbReference type="EnsemblPlants" id="OGLUM08G09240.1"/>
    </source>
</evidence>
<keyword evidence="2" id="KW-1185">Reference proteome</keyword>
<reference evidence="1" key="1">
    <citation type="submission" date="2015-04" db="UniProtKB">
        <authorList>
            <consortium name="EnsemblPlants"/>
        </authorList>
    </citation>
    <scope>IDENTIFICATION</scope>
</reference>
<evidence type="ECO:0000313" key="2">
    <source>
        <dbReference type="Proteomes" id="UP000026961"/>
    </source>
</evidence>
<protein>
    <submittedName>
        <fullName evidence="1">Uncharacterized protein</fullName>
    </submittedName>
</protein>
<dbReference type="Proteomes" id="UP000026961">
    <property type="component" value="Chromosome 8"/>
</dbReference>
<dbReference type="EnsemblPlants" id="OGLUM08G09240.1">
    <property type="protein sequence ID" value="OGLUM08G09240.1"/>
    <property type="gene ID" value="OGLUM08G09240"/>
</dbReference>
<dbReference type="AlphaFoldDB" id="A0A0E0AT55"/>
<dbReference type="HOGENOM" id="CLU_1888986_0_0_1"/>
<reference evidence="1" key="2">
    <citation type="submission" date="2018-05" db="EMBL/GenBank/DDBJ databases">
        <title>OgluRS3 (Oryza glumaepatula Reference Sequence Version 3).</title>
        <authorList>
            <person name="Zhang J."/>
            <person name="Kudrna D."/>
            <person name="Lee S."/>
            <person name="Talag J."/>
            <person name="Welchert J."/>
            <person name="Wing R.A."/>
        </authorList>
    </citation>
    <scope>NUCLEOTIDE SEQUENCE [LARGE SCALE GENOMIC DNA]</scope>
</reference>
<sequence>MSISFPVSDATTVQPFFSSNWTAAVLVATTPTESLMRQAKKNKPYGTKFSIKDYTSKHKDEEGGVNDIVFNARSYVASTGAPATAELQKLDSRVIQCKHQFADHTTPGRSGASPIATDRSQLHFLQIRNLLRLSH</sequence>
<dbReference type="Gramene" id="OGLUM08G09240.1">
    <property type="protein sequence ID" value="OGLUM08G09240.1"/>
    <property type="gene ID" value="OGLUM08G09240"/>
</dbReference>